<proteinExistence type="inferred from homology"/>
<dbReference type="InterPro" id="IPR052350">
    <property type="entry name" value="Metallo-dep_Lactonases"/>
</dbReference>
<evidence type="ECO:0000313" key="3">
    <source>
        <dbReference type="EMBL" id="MBB4631968.1"/>
    </source>
</evidence>
<dbReference type="EMBL" id="JACHNZ010000015">
    <property type="protein sequence ID" value="MBB4631968.1"/>
    <property type="molecule type" value="Genomic_DNA"/>
</dbReference>
<keyword evidence="3" id="KW-0378">Hydrolase</keyword>
<dbReference type="InterPro" id="IPR032466">
    <property type="entry name" value="Metal_Hydrolase"/>
</dbReference>
<evidence type="ECO:0000259" key="2">
    <source>
        <dbReference type="Pfam" id="PF04909"/>
    </source>
</evidence>
<dbReference type="SUPFAM" id="SSF51556">
    <property type="entry name" value="Metallo-dependent hydrolases"/>
    <property type="match status" value="1"/>
</dbReference>
<dbReference type="RefSeq" id="WP_184067621.1">
    <property type="nucleotide sequence ID" value="NZ_JACHNZ010000015.1"/>
</dbReference>
<name>A0A7W7B2M1_9SPHN</name>
<comment type="similarity">
    <text evidence="1">Belongs to the metallo-dependent hydrolases superfamily.</text>
</comment>
<organism evidence="3 4">
    <name type="scientific">Sphingosinicella soli</name>
    <dbReference type="NCBI Taxonomy" id="333708"/>
    <lineage>
        <taxon>Bacteria</taxon>
        <taxon>Pseudomonadati</taxon>
        <taxon>Pseudomonadota</taxon>
        <taxon>Alphaproteobacteria</taxon>
        <taxon>Sphingomonadales</taxon>
        <taxon>Sphingosinicellaceae</taxon>
        <taxon>Sphingosinicella</taxon>
    </lineage>
</organism>
<evidence type="ECO:0000313" key="4">
    <source>
        <dbReference type="Proteomes" id="UP000566324"/>
    </source>
</evidence>
<dbReference type="Gene3D" id="3.20.20.140">
    <property type="entry name" value="Metal-dependent hydrolases"/>
    <property type="match status" value="1"/>
</dbReference>
<dbReference type="Pfam" id="PF04909">
    <property type="entry name" value="Amidohydro_2"/>
    <property type="match status" value="1"/>
</dbReference>
<accession>A0A7W7B2M1</accession>
<comment type="caution">
    <text evidence="3">The sequence shown here is derived from an EMBL/GenBank/DDBJ whole genome shotgun (WGS) entry which is preliminary data.</text>
</comment>
<dbReference type="InterPro" id="IPR006680">
    <property type="entry name" value="Amidohydro-rel"/>
</dbReference>
<sequence length="343" mass="37902">MEQVSEHQEEILDPALEICDPHHHLWHLDEHGSSELLRSIKVRRYLLPELLEDLEAGHNIVSTVFLDARAFYRASGTAALAPVGETEVVNGVAAMAASGRYGDRRICAGIVGRAYLADGDAVTETLAAHVAAGGGRFRGIRLSASLDPTGSVPRLAVEPPEHLYTLPAFQRGFARLREFDLSFDAWLYHPQIPDLIALARNFPDQPIVLDHVGTPIGLGTYAGKRAEVFEIWRQSIRELATCPNVSIKLGGLGMSIFGFEYGDAPLSSEILADAWRPYIETAIEAFGVERSMFESNYPVDSFTCSYPMLWNALKRIAGGASADEKSWLFRRTAERFYRIEPAS</sequence>
<reference evidence="3 4" key="1">
    <citation type="submission" date="2020-08" db="EMBL/GenBank/DDBJ databases">
        <title>Genomic Encyclopedia of Type Strains, Phase IV (KMG-IV): sequencing the most valuable type-strain genomes for metagenomic binning, comparative biology and taxonomic classification.</title>
        <authorList>
            <person name="Goeker M."/>
        </authorList>
    </citation>
    <scope>NUCLEOTIDE SEQUENCE [LARGE SCALE GENOMIC DNA]</scope>
    <source>
        <strain evidence="3 4">DSM 17328</strain>
    </source>
</reference>
<gene>
    <name evidence="3" type="ORF">GGQ98_001585</name>
</gene>
<dbReference type="PANTHER" id="PTHR43569">
    <property type="entry name" value="AMIDOHYDROLASE"/>
    <property type="match status" value="1"/>
</dbReference>
<protein>
    <submittedName>
        <fullName evidence="3">Putative TIM-barrel fold metal-dependent hydrolase</fullName>
    </submittedName>
</protein>
<dbReference type="PANTHER" id="PTHR43569:SF1">
    <property type="entry name" value="BLL3371 PROTEIN"/>
    <property type="match status" value="1"/>
</dbReference>
<evidence type="ECO:0000256" key="1">
    <source>
        <dbReference type="ARBA" id="ARBA00038310"/>
    </source>
</evidence>
<dbReference type="AlphaFoldDB" id="A0A7W7B2M1"/>
<keyword evidence="4" id="KW-1185">Reference proteome</keyword>
<dbReference type="GO" id="GO:0016787">
    <property type="term" value="F:hydrolase activity"/>
    <property type="evidence" value="ECO:0007669"/>
    <property type="project" value="UniProtKB-KW"/>
</dbReference>
<dbReference type="Proteomes" id="UP000566324">
    <property type="component" value="Unassembled WGS sequence"/>
</dbReference>
<feature type="domain" description="Amidohydrolase-related" evidence="2">
    <location>
        <begin position="19"/>
        <end position="339"/>
    </location>
</feature>